<accession>A3D0S4</accession>
<dbReference type="HOGENOM" id="CLU_1874011_0_0_6"/>
<name>A3D0S4_SHEB5</name>
<evidence type="ECO:0000256" key="1">
    <source>
        <dbReference type="ARBA" id="ARBA00022729"/>
    </source>
</evidence>
<keyword evidence="4" id="KW-1185">Reference proteome</keyword>
<evidence type="ECO:0000313" key="3">
    <source>
        <dbReference type="EMBL" id="ABN60337.1"/>
    </source>
</evidence>
<evidence type="ECO:0000256" key="2">
    <source>
        <dbReference type="SAM" id="SignalP"/>
    </source>
</evidence>
<dbReference type="PANTHER" id="PTHR30006">
    <property type="entry name" value="THIAMINE-BINDING PERIPLASMIC PROTEIN-RELATED"/>
    <property type="match status" value="1"/>
</dbReference>
<keyword evidence="1 2" id="KW-0732">Signal</keyword>
<dbReference type="Proteomes" id="UP000001557">
    <property type="component" value="Chromosome"/>
</dbReference>
<sequence length="136" mass="14822" precursor="true">MKWVTCAAVVGLMSVGHSANADDKLTVYSYRQAFLVEPILTRFTEETGIGVNLVFAKDGIAERLAREGRLSPADLVLTSDFSRLVELVDKDLTSPVKNTQLESNIPAQYRDPDGQWYALYSASISLADPATINLAG</sequence>
<dbReference type="EMBL" id="CP000563">
    <property type="protein sequence ID" value="ABN60337.1"/>
    <property type="molecule type" value="Genomic_DNA"/>
</dbReference>
<dbReference type="KEGG" id="sbl:Sbal_0812"/>
<feature type="signal peptide" evidence="2">
    <location>
        <begin position="1"/>
        <end position="21"/>
    </location>
</feature>
<dbReference type="GO" id="GO:0030288">
    <property type="term" value="C:outer membrane-bounded periplasmic space"/>
    <property type="evidence" value="ECO:0007669"/>
    <property type="project" value="TreeGrafter"/>
</dbReference>
<dbReference type="Gene3D" id="3.40.190.10">
    <property type="entry name" value="Periplasmic binding protein-like II"/>
    <property type="match status" value="1"/>
</dbReference>
<organism evidence="3 4">
    <name type="scientific">Shewanella baltica (strain OS155 / ATCC BAA-1091)</name>
    <dbReference type="NCBI Taxonomy" id="325240"/>
    <lineage>
        <taxon>Bacteria</taxon>
        <taxon>Pseudomonadati</taxon>
        <taxon>Pseudomonadota</taxon>
        <taxon>Gammaproteobacteria</taxon>
        <taxon>Alteromonadales</taxon>
        <taxon>Shewanellaceae</taxon>
        <taxon>Shewanella</taxon>
    </lineage>
</organism>
<feature type="chain" id="PRO_5002652227" evidence="2">
    <location>
        <begin position="22"/>
        <end position="136"/>
    </location>
</feature>
<dbReference type="STRING" id="325240.Sbal_0812"/>
<dbReference type="AlphaFoldDB" id="A3D0S4"/>
<dbReference type="SUPFAM" id="SSF53850">
    <property type="entry name" value="Periplasmic binding protein-like II"/>
    <property type="match status" value="1"/>
</dbReference>
<gene>
    <name evidence="3" type="ordered locus">Sbal_0812</name>
</gene>
<dbReference type="PANTHER" id="PTHR30006:SF15">
    <property type="entry name" value="IRON-UTILIZATION PERIPLASMIC PROTEIN"/>
    <property type="match status" value="1"/>
</dbReference>
<proteinExistence type="predicted"/>
<protein>
    <submittedName>
        <fullName evidence="3">Extracellular solute-binding protein, family 1</fullName>
    </submittedName>
</protein>
<evidence type="ECO:0000313" key="4">
    <source>
        <dbReference type="Proteomes" id="UP000001557"/>
    </source>
</evidence>
<reference evidence="3 4" key="1">
    <citation type="submission" date="2007-02" db="EMBL/GenBank/DDBJ databases">
        <title>Complete sequence of chromosome of Shewanella baltica OS155.</title>
        <authorList>
            <consortium name="US DOE Joint Genome Institute"/>
            <person name="Copeland A."/>
            <person name="Lucas S."/>
            <person name="Lapidus A."/>
            <person name="Barry K."/>
            <person name="Detter J.C."/>
            <person name="Glavina del Rio T."/>
            <person name="Hammon N."/>
            <person name="Israni S."/>
            <person name="Dalin E."/>
            <person name="Tice H."/>
            <person name="Pitluck S."/>
            <person name="Sims D.R."/>
            <person name="Brettin T."/>
            <person name="Bruce D."/>
            <person name="Han C."/>
            <person name="Tapia R."/>
            <person name="Brainard J."/>
            <person name="Schmutz J."/>
            <person name="Larimer F."/>
            <person name="Land M."/>
            <person name="Hauser L."/>
            <person name="Kyrpides N."/>
            <person name="Mikhailova N."/>
            <person name="Brettar I."/>
            <person name="Klappenbach J."/>
            <person name="Konstantinidis K."/>
            <person name="Rodrigues J."/>
            <person name="Tiedje J."/>
            <person name="Richardson P."/>
        </authorList>
    </citation>
    <scope>NUCLEOTIDE SEQUENCE [LARGE SCALE GENOMIC DNA]</scope>
    <source>
        <strain evidence="4">OS155 / ATCC BAA-1091</strain>
    </source>
</reference>